<dbReference type="InterPro" id="IPR029044">
    <property type="entry name" value="Nucleotide-diphossugar_trans"/>
</dbReference>
<gene>
    <name evidence="2" type="ORF">GA0070560_12444</name>
</gene>
<dbReference type="OrthoDB" id="9771846at2"/>
<reference evidence="3" key="1">
    <citation type="submission" date="2016-06" db="EMBL/GenBank/DDBJ databases">
        <authorList>
            <person name="Varghese N."/>
        </authorList>
    </citation>
    <scope>NUCLEOTIDE SEQUENCE [LARGE SCALE GENOMIC DNA]</scope>
    <source>
        <strain evidence="3">DSM 43171</strain>
    </source>
</reference>
<evidence type="ECO:0000259" key="1">
    <source>
        <dbReference type="Pfam" id="PF00535"/>
    </source>
</evidence>
<dbReference type="Proteomes" id="UP000199408">
    <property type="component" value="Unassembled WGS sequence"/>
</dbReference>
<dbReference type="RefSeq" id="WP_091301740.1">
    <property type="nucleotide sequence ID" value="NZ_FMDN01000024.1"/>
</dbReference>
<dbReference type="STRING" id="47864.GA0070560_12444"/>
<keyword evidence="2" id="KW-0808">Transferase</keyword>
<accession>A0A1C5JA95</accession>
<evidence type="ECO:0000313" key="3">
    <source>
        <dbReference type="Proteomes" id="UP000199408"/>
    </source>
</evidence>
<dbReference type="SUPFAM" id="SSF53448">
    <property type="entry name" value="Nucleotide-diphospho-sugar transferases"/>
    <property type="match status" value="1"/>
</dbReference>
<sequence>MNSQDRERNVKTVAIVVSHNSVRDLPMSLGSLRELPLAEVVVVDNASSDDSVEVAARYTPHVLRSSNVGFGKAINAAVEQFPDAEAYLLLNPDAALTPDSYAELARALQDDGKVGVVAPQMRYADGEPGISAGPEVSLAKEWLAALRVDHLVPGRVKRGLARSQLLRSRLPMLDYLDKSGSAAVADVAWVSGFCMLVRATAFRGVNGFDPSFFLYFEDVDLCRRLRGAGWRVVSIGTAWAMHRESTSTSAVGKNRLYRSGLVAYCDKYGTAMDKFSARALRRLPV</sequence>
<organism evidence="2 3">
    <name type="scientific">Micromonospora halophytica</name>
    <dbReference type="NCBI Taxonomy" id="47864"/>
    <lineage>
        <taxon>Bacteria</taxon>
        <taxon>Bacillati</taxon>
        <taxon>Actinomycetota</taxon>
        <taxon>Actinomycetes</taxon>
        <taxon>Micromonosporales</taxon>
        <taxon>Micromonosporaceae</taxon>
        <taxon>Micromonospora</taxon>
    </lineage>
</organism>
<name>A0A1C5JA95_9ACTN</name>
<dbReference type="CDD" id="cd04186">
    <property type="entry name" value="GT_2_like_c"/>
    <property type="match status" value="1"/>
</dbReference>
<evidence type="ECO:0000313" key="2">
    <source>
        <dbReference type="EMBL" id="SCG66946.1"/>
    </source>
</evidence>
<dbReference type="PANTHER" id="PTHR43179:SF7">
    <property type="entry name" value="RHAMNOSYLTRANSFERASE WBBL"/>
    <property type="match status" value="1"/>
</dbReference>
<dbReference type="EMBL" id="FMDN01000024">
    <property type="protein sequence ID" value="SCG66946.1"/>
    <property type="molecule type" value="Genomic_DNA"/>
</dbReference>
<proteinExistence type="predicted"/>
<dbReference type="AlphaFoldDB" id="A0A1C5JA95"/>
<dbReference type="InterPro" id="IPR001173">
    <property type="entry name" value="Glyco_trans_2-like"/>
</dbReference>
<dbReference type="PANTHER" id="PTHR43179">
    <property type="entry name" value="RHAMNOSYLTRANSFERASE WBBL"/>
    <property type="match status" value="1"/>
</dbReference>
<feature type="domain" description="Glycosyltransferase 2-like" evidence="1">
    <location>
        <begin position="15"/>
        <end position="129"/>
    </location>
</feature>
<dbReference type="Pfam" id="PF00535">
    <property type="entry name" value="Glycos_transf_2"/>
    <property type="match status" value="1"/>
</dbReference>
<dbReference type="Gene3D" id="3.90.550.10">
    <property type="entry name" value="Spore Coat Polysaccharide Biosynthesis Protein SpsA, Chain A"/>
    <property type="match status" value="1"/>
</dbReference>
<dbReference type="GO" id="GO:0016740">
    <property type="term" value="F:transferase activity"/>
    <property type="evidence" value="ECO:0007669"/>
    <property type="project" value="UniProtKB-KW"/>
</dbReference>
<keyword evidence="3" id="KW-1185">Reference proteome</keyword>
<protein>
    <submittedName>
        <fullName evidence="2">N-acetylglucosaminyl-diphospho-decaprenol L-rhamnosyltransferase</fullName>
    </submittedName>
</protein>